<reference evidence="7 8" key="1">
    <citation type="submission" date="2020-04" db="EMBL/GenBank/DDBJ databases">
        <title>Perkinsus olseni comparative genomics.</title>
        <authorList>
            <person name="Bogema D.R."/>
        </authorList>
    </citation>
    <scope>NUCLEOTIDE SEQUENCE [LARGE SCALE GENOMIC DNA]</scope>
    <source>
        <strain evidence="7">00978-12</strain>
    </source>
</reference>
<proteinExistence type="predicted"/>
<feature type="transmembrane region" description="Helical" evidence="6">
    <location>
        <begin position="39"/>
        <end position="57"/>
    </location>
</feature>
<dbReference type="Pfam" id="PF02535">
    <property type="entry name" value="Zip"/>
    <property type="match status" value="2"/>
</dbReference>
<feature type="transmembrane region" description="Helical" evidence="6">
    <location>
        <begin position="484"/>
        <end position="507"/>
    </location>
</feature>
<feature type="transmembrane region" description="Helical" evidence="6">
    <location>
        <begin position="317"/>
        <end position="335"/>
    </location>
</feature>
<dbReference type="GO" id="GO:0005385">
    <property type="term" value="F:zinc ion transmembrane transporter activity"/>
    <property type="evidence" value="ECO:0007669"/>
    <property type="project" value="TreeGrafter"/>
</dbReference>
<feature type="transmembrane region" description="Helical" evidence="6">
    <location>
        <begin position="184"/>
        <end position="201"/>
    </location>
</feature>
<comment type="subcellular location">
    <subcellularLocation>
        <location evidence="1">Membrane</location>
        <topology evidence="1">Multi-pass membrane protein</topology>
    </subcellularLocation>
</comment>
<feature type="region of interest" description="Disordered" evidence="5">
    <location>
        <begin position="142"/>
        <end position="178"/>
    </location>
</feature>
<accession>A0A7J6PIV1</accession>
<keyword evidence="4 6" id="KW-0472">Membrane</keyword>
<evidence type="ECO:0000256" key="1">
    <source>
        <dbReference type="ARBA" id="ARBA00004141"/>
    </source>
</evidence>
<keyword evidence="2 6" id="KW-0812">Transmembrane</keyword>
<evidence type="ECO:0000256" key="4">
    <source>
        <dbReference type="ARBA" id="ARBA00023136"/>
    </source>
</evidence>
<organism evidence="7 8">
    <name type="scientific">Perkinsus olseni</name>
    <name type="common">Perkinsus atlanticus</name>
    <dbReference type="NCBI Taxonomy" id="32597"/>
    <lineage>
        <taxon>Eukaryota</taxon>
        <taxon>Sar</taxon>
        <taxon>Alveolata</taxon>
        <taxon>Perkinsozoa</taxon>
        <taxon>Perkinsea</taxon>
        <taxon>Perkinsida</taxon>
        <taxon>Perkinsidae</taxon>
        <taxon>Perkinsus</taxon>
    </lineage>
</organism>
<evidence type="ECO:0000256" key="3">
    <source>
        <dbReference type="ARBA" id="ARBA00022989"/>
    </source>
</evidence>
<feature type="transmembrane region" description="Helical" evidence="6">
    <location>
        <begin position="278"/>
        <end position="297"/>
    </location>
</feature>
<evidence type="ECO:0000256" key="5">
    <source>
        <dbReference type="SAM" id="MobiDB-lite"/>
    </source>
</evidence>
<name>A0A7J6PIV1_PEROL</name>
<feature type="transmembrane region" description="Helical" evidence="6">
    <location>
        <begin position="77"/>
        <end position="100"/>
    </location>
</feature>
<dbReference type="InterPro" id="IPR003689">
    <property type="entry name" value="ZIP"/>
</dbReference>
<feature type="transmembrane region" description="Helical" evidence="6">
    <location>
        <begin position="249"/>
        <end position="271"/>
    </location>
</feature>
<dbReference type="EMBL" id="JABANP010000016">
    <property type="protein sequence ID" value="KAF4695867.1"/>
    <property type="molecule type" value="Genomic_DNA"/>
</dbReference>
<feature type="transmembrane region" description="Helical" evidence="6">
    <location>
        <begin position="12"/>
        <end position="32"/>
    </location>
</feature>
<dbReference type="OrthoDB" id="262547at2759"/>
<dbReference type="AlphaFoldDB" id="A0A7J6PIV1"/>
<feature type="region of interest" description="Disordered" evidence="5">
    <location>
        <begin position="109"/>
        <end position="128"/>
    </location>
</feature>
<feature type="transmembrane region" description="Helical" evidence="6">
    <location>
        <begin position="546"/>
        <end position="566"/>
    </location>
</feature>
<dbReference type="PANTHER" id="PTHR11040">
    <property type="entry name" value="ZINC/IRON TRANSPORTER"/>
    <property type="match status" value="1"/>
</dbReference>
<sequence length="568" mass="59205">MVSDDPNVGLAIGLTTAAGLATVIGGGLACLCDPDNHSLLAGCLAMAAGVMVYVSFIEIFPEATNLFHESGTFNSDHAFMMTTLVYFVGNGLCLVADVLTQLWMSRKKSKASENREVTPTGEDDDPHGLATAAIAVQELTTGAEPVPATDETRVEGGLSTSSSTRSFESQEELPRPRVHTRTELLGTALFTAGAVCLHNFPEGIVTFIGTLEDPSVGVSLATAIAVHNIPEGIAVASPVLKATGSKKQALFWTLVSALAEPLGGILAWLILGDIINDITIAVMFALTAGVMAYIAIIKLQFSASHFDPTNRWAGGGFLLGTAVMAGADILIKLWMSRKERKASRTSEHARTAEDDDACGLATETIAVPELAVGTEPAPAESGPILEGGLSPTSAAFVTTRNAESQEEASEPHVHTKTGLLSTALFTAGAVALHNFPEGIVTFLATLEDPAVGVSLAIAIAVHNIPEGIAIATPVLKATGSKKKALLWTFIAALAEPLGGILAWLILGDIINDVTIAVMFALIAGVMAYIAIIKLQFSASQFDPTNHWAGGGFLLGTAVMALSLVLFRI</sequence>
<protein>
    <submittedName>
        <fullName evidence="7">Zinc transporter</fullName>
    </submittedName>
</protein>
<dbReference type="Proteomes" id="UP000541610">
    <property type="component" value="Unassembled WGS sequence"/>
</dbReference>
<dbReference type="PANTHER" id="PTHR11040:SF205">
    <property type="entry name" value="ZINC TRANSPORTER ZUPT"/>
    <property type="match status" value="1"/>
</dbReference>
<dbReference type="GO" id="GO:0016020">
    <property type="term" value="C:membrane"/>
    <property type="evidence" value="ECO:0007669"/>
    <property type="project" value="UniProtKB-SubCell"/>
</dbReference>
<evidence type="ECO:0000313" key="8">
    <source>
        <dbReference type="Proteomes" id="UP000541610"/>
    </source>
</evidence>
<evidence type="ECO:0000313" key="7">
    <source>
        <dbReference type="EMBL" id="KAF4695867.1"/>
    </source>
</evidence>
<gene>
    <name evidence="7" type="primary">ZRT3_2</name>
    <name evidence="7" type="ORF">FOZ60_003034</name>
</gene>
<evidence type="ECO:0000256" key="6">
    <source>
        <dbReference type="SAM" id="Phobius"/>
    </source>
</evidence>
<feature type="transmembrane region" description="Helical" evidence="6">
    <location>
        <begin position="513"/>
        <end position="534"/>
    </location>
</feature>
<keyword evidence="3 6" id="KW-1133">Transmembrane helix</keyword>
<evidence type="ECO:0000256" key="2">
    <source>
        <dbReference type="ARBA" id="ARBA00022692"/>
    </source>
</evidence>
<comment type="caution">
    <text evidence="7">The sequence shown here is derived from an EMBL/GenBank/DDBJ whole genome shotgun (WGS) entry which is preliminary data.</text>
</comment>